<sequence>MPREDHMTIDPADRFAVQDCLGRYLSALDRGDLDGVFATLATPDCRFVDTRGNIHSGPAQIRAMLEGLVGDPDFRGRQHIVTPLFAERIGADIIVESYWMVVKWSFAENRKEIFSIGHSRDTLTQCDDGWRIRERRLSWRTEQHGPWHGAH</sequence>
<dbReference type="RefSeq" id="WP_184475271.1">
    <property type="nucleotide sequence ID" value="NZ_JACHOV010000006.1"/>
</dbReference>
<evidence type="ECO:0000313" key="2">
    <source>
        <dbReference type="EMBL" id="MBB4641455.1"/>
    </source>
</evidence>
<keyword evidence="3" id="KW-1185">Reference proteome</keyword>
<dbReference type="InterPro" id="IPR037401">
    <property type="entry name" value="SnoaL-like"/>
</dbReference>
<protein>
    <submittedName>
        <fullName evidence="2">Uncharacterized protein (TIGR02246 family)</fullName>
    </submittedName>
</protein>
<dbReference type="SUPFAM" id="SSF54427">
    <property type="entry name" value="NTF2-like"/>
    <property type="match status" value="1"/>
</dbReference>
<dbReference type="InterPro" id="IPR032710">
    <property type="entry name" value="NTF2-like_dom_sf"/>
</dbReference>
<organism evidence="2 3">
    <name type="scientific">Rhizorhapis suberifaciens</name>
    <name type="common">corky root of lettuce</name>
    <dbReference type="NCBI Taxonomy" id="13656"/>
    <lineage>
        <taxon>Bacteria</taxon>
        <taxon>Pseudomonadati</taxon>
        <taxon>Pseudomonadota</taxon>
        <taxon>Alphaproteobacteria</taxon>
        <taxon>Sphingomonadales</taxon>
        <taxon>Sphingomonadaceae</taxon>
        <taxon>Rhizorhapis</taxon>
    </lineage>
</organism>
<dbReference type="AlphaFoldDB" id="A0A840HTY1"/>
<evidence type="ECO:0000313" key="3">
    <source>
        <dbReference type="Proteomes" id="UP000575068"/>
    </source>
</evidence>
<dbReference type="CDD" id="cd00531">
    <property type="entry name" value="NTF2_like"/>
    <property type="match status" value="1"/>
</dbReference>
<reference evidence="2 3" key="1">
    <citation type="submission" date="2020-08" db="EMBL/GenBank/DDBJ databases">
        <title>Genomic Encyclopedia of Type Strains, Phase IV (KMG-IV): sequencing the most valuable type-strain genomes for metagenomic binning, comparative biology and taxonomic classification.</title>
        <authorList>
            <person name="Goeker M."/>
        </authorList>
    </citation>
    <scope>NUCLEOTIDE SEQUENCE [LARGE SCALE GENOMIC DNA]</scope>
    <source>
        <strain evidence="2 3">DSM 7465</strain>
    </source>
</reference>
<accession>A0A840HTY1</accession>
<dbReference type="Proteomes" id="UP000575068">
    <property type="component" value="Unassembled WGS sequence"/>
</dbReference>
<comment type="caution">
    <text evidence="2">The sequence shown here is derived from an EMBL/GenBank/DDBJ whole genome shotgun (WGS) entry which is preliminary data.</text>
</comment>
<dbReference type="Pfam" id="PF13577">
    <property type="entry name" value="SnoaL_4"/>
    <property type="match status" value="1"/>
</dbReference>
<proteinExistence type="predicted"/>
<name>A0A840HTY1_9SPHN</name>
<feature type="domain" description="SnoaL-like" evidence="1">
    <location>
        <begin position="13"/>
        <end position="136"/>
    </location>
</feature>
<gene>
    <name evidence="2" type="ORF">HNQ99_001764</name>
</gene>
<evidence type="ECO:0000259" key="1">
    <source>
        <dbReference type="Pfam" id="PF13577"/>
    </source>
</evidence>
<dbReference type="Gene3D" id="3.10.450.50">
    <property type="match status" value="1"/>
</dbReference>
<dbReference type="EMBL" id="JACHOV010000006">
    <property type="protein sequence ID" value="MBB4641455.1"/>
    <property type="molecule type" value="Genomic_DNA"/>
</dbReference>